<feature type="domain" description="Molybdopterin oxidoreductase" evidence="7">
    <location>
        <begin position="105"/>
        <end position="485"/>
    </location>
</feature>
<reference evidence="9 10" key="1">
    <citation type="journal article" date="2018" name="Sci. Adv.">
        <title>Multi-heme cytochromes provide a pathway for survival in energy-limited environments.</title>
        <authorList>
            <person name="Deng X."/>
            <person name="Dohmae N."/>
            <person name="Nealson K.H."/>
            <person name="Hashimoto K."/>
            <person name="Okamoto A."/>
        </authorList>
    </citation>
    <scope>NUCLEOTIDE SEQUENCE [LARGE SCALE GENOMIC DNA]</scope>
    <source>
        <strain evidence="9 10">IS5</strain>
    </source>
</reference>
<dbReference type="GO" id="GO:0043546">
    <property type="term" value="F:molybdopterin cofactor binding"/>
    <property type="evidence" value="ECO:0007669"/>
    <property type="project" value="InterPro"/>
</dbReference>
<dbReference type="InterPro" id="IPR006656">
    <property type="entry name" value="Mopterin_OxRdtase"/>
</dbReference>
<dbReference type="InterPro" id="IPR050612">
    <property type="entry name" value="Prok_Mopterin_Oxidored"/>
</dbReference>
<sequence length="681" mass="70974">MNRRTFLTFSAGATAGLMITPIPWKLTDDASIWTQNWQWNPKVPKRAIYFAEMASKLDPSGSGVKVAVVNGNAVGVAGNVDHPLGKGAVSTMAAAEVGLLHSPARVRQPMLKTATGFKAISWDEAETILTGKLSEARGEVAMVSGDDTGSANEIFAALVNGLDGSFYMMPGETQSAHKALEMMGGEGRIAYDIENADYVLFLGADALESSGTSTRNARVFSETHPTGKAASAKYVYAGPVMNNTAVVCDQWIQAKPGAAATVALGLSRILMDNGAVANAKGFASFKQNVAQGYAPAHVERETGVRADVLKKIARELAAAKRPLVIAGSEFGQGAGARALMASLGLNVLLGQMGQSVKIIPGAPAVVQGAGSESERYAADVIPFLKGVAEGRDGAKVLMVYDANPAYGLPQTQAMAKAMDKAAYTVSFSSFMDETAERANLIMPNSMTAERYDDLYTPHGAGTATYSVNKPLVKSAFDTRTTADVMLSVASRLGMDLGYASFKDVLQAKATRLGASWSSLRQGKAWTSASASSAQLNLAPCAAPAVRAIGEGTLALAPVVKHNIGTSKVAMPPHSAGSIRDTELSGVQTVVQMNAKTARMSGVKAGETVKLMGPGGEMTAQVYVSEKVMTGVVAAPLGFGHTAWDGFSKGVGENAFKLLAAADDPETGLSVWSTNRVTIATA</sequence>
<evidence type="ECO:0000259" key="8">
    <source>
        <dbReference type="Pfam" id="PF01568"/>
    </source>
</evidence>
<dbReference type="Gene3D" id="3.30.2070.10">
    <property type="entry name" value="Formate dehydrogenase/DMSO reductase"/>
    <property type="match status" value="1"/>
</dbReference>
<keyword evidence="5" id="KW-0732">Signal</keyword>
<feature type="domain" description="Molybdopterin dinucleotide-binding" evidence="8">
    <location>
        <begin position="579"/>
        <end position="653"/>
    </location>
</feature>
<evidence type="ECO:0000313" key="10">
    <source>
        <dbReference type="Proteomes" id="UP000269883"/>
    </source>
</evidence>
<name>A0A2Z6AZW0_9BACT</name>
<dbReference type="Gene3D" id="3.40.228.10">
    <property type="entry name" value="Dimethylsulfoxide Reductase, domain 2"/>
    <property type="match status" value="1"/>
</dbReference>
<dbReference type="InterPro" id="IPR006657">
    <property type="entry name" value="MoPterin_dinucl-bd_dom"/>
</dbReference>
<dbReference type="Pfam" id="PF01568">
    <property type="entry name" value="Molydop_binding"/>
    <property type="match status" value="1"/>
</dbReference>
<dbReference type="OrthoDB" id="9803192at2"/>
<dbReference type="PANTHER" id="PTHR43742">
    <property type="entry name" value="TRIMETHYLAMINE-N-OXIDE REDUCTASE"/>
    <property type="match status" value="1"/>
</dbReference>
<dbReference type="GO" id="GO:0046872">
    <property type="term" value="F:metal ion binding"/>
    <property type="evidence" value="ECO:0007669"/>
    <property type="project" value="UniProtKB-KW"/>
</dbReference>
<proteinExistence type="inferred from homology"/>
<keyword evidence="3" id="KW-0500">Molybdenum</keyword>
<dbReference type="NCBIfam" id="NF041783">
    <property type="entry name" value="mnquin_red_QrcB"/>
    <property type="match status" value="1"/>
</dbReference>
<keyword evidence="10" id="KW-1185">Reference proteome</keyword>
<gene>
    <name evidence="9" type="ORF">DFE_1999</name>
</gene>
<dbReference type="Proteomes" id="UP000269883">
    <property type="component" value="Chromosome"/>
</dbReference>
<comment type="similarity">
    <text evidence="1">Belongs to the prokaryotic molybdopterin-containing oxidoreductase family.</text>
</comment>
<dbReference type="RefSeq" id="WP_126379067.1">
    <property type="nucleotide sequence ID" value="NZ_AP017378.1"/>
</dbReference>
<dbReference type="InterPro" id="IPR009010">
    <property type="entry name" value="Asp_de-COase-like_dom_sf"/>
</dbReference>
<accession>A0A2Z6AZW0</accession>
<evidence type="ECO:0000256" key="1">
    <source>
        <dbReference type="ARBA" id="ARBA00010312"/>
    </source>
</evidence>
<evidence type="ECO:0000256" key="3">
    <source>
        <dbReference type="ARBA" id="ARBA00022505"/>
    </source>
</evidence>
<dbReference type="EMBL" id="AP017378">
    <property type="protein sequence ID" value="BBD08725.1"/>
    <property type="molecule type" value="Genomic_DNA"/>
</dbReference>
<evidence type="ECO:0000256" key="2">
    <source>
        <dbReference type="ARBA" id="ARBA00022485"/>
    </source>
</evidence>
<evidence type="ECO:0000256" key="4">
    <source>
        <dbReference type="ARBA" id="ARBA00022723"/>
    </source>
</evidence>
<keyword evidence="2" id="KW-0408">Iron</keyword>
<dbReference type="Gene3D" id="3.40.50.740">
    <property type="match status" value="1"/>
</dbReference>
<evidence type="ECO:0000256" key="5">
    <source>
        <dbReference type="ARBA" id="ARBA00022729"/>
    </source>
</evidence>
<keyword evidence="2" id="KW-0004">4Fe-4S</keyword>
<dbReference type="InterPro" id="IPR053557">
    <property type="entry name" value="Molybdopterin-Qrc_component"/>
</dbReference>
<dbReference type="SUPFAM" id="SSF53706">
    <property type="entry name" value="Formate dehydrogenase/DMSO reductase, domains 1-3"/>
    <property type="match status" value="1"/>
</dbReference>
<evidence type="ECO:0000313" key="9">
    <source>
        <dbReference type="EMBL" id="BBD08725.1"/>
    </source>
</evidence>
<evidence type="ECO:0000256" key="6">
    <source>
        <dbReference type="ARBA" id="ARBA00023002"/>
    </source>
</evidence>
<protein>
    <submittedName>
        <fullName evidence="9">Anaerobic dehydrogenase, typically selenocysteine-containing</fullName>
    </submittedName>
</protein>
<keyword evidence="2" id="KW-0411">Iron-sulfur</keyword>
<dbReference type="Pfam" id="PF00384">
    <property type="entry name" value="Molybdopterin"/>
    <property type="match status" value="1"/>
</dbReference>
<dbReference type="GO" id="GO:0051539">
    <property type="term" value="F:4 iron, 4 sulfur cluster binding"/>
    <property type="evidence" value="ECO:0007669"/>
    <property type="project" value="UniProtKB-KW"/>
</dbReference>
<dbReference type="PANTHER" id="PTHR43742:SF9">
    <property type="entry name" value="TETRATHIONATE REDUCTASE SUBUNIT A"/>
    <property type="match status" value="1"/>
</dbReference>
<dbReference type="SUPFAM" id="SSF50692">
    <property type="entry name" value="ADC-like"/>
    <property type="match status" value="1"/>
</dbReference>
<organism evidence="9 10">
    <name type="scientific">Desulfovibrio ferrophilus</name>
    <dbReference type="NCBI Taxonomy" id="241368"/>
    <lineage>
        <taxon>Bacteria</taxon>
        <taxon>Pseudomonadati</taxon>
        <taxon>Thermodesulfobacteriota</taxon>
        <taxon>Desulfovibrionia</taxon>
        <taxon>Desulfovibrionales</taxon>
        <taxon>Desulfovibrionaceae</taxon>
        <taxon>Desulfovibrio</taxon>
    </lineage>
</organism>
<dbReference type="KEGG" id="dfl:DFE_1999"/>
<dbReference type="Gene3D" id="2.40.40.20">
    <property type="match status" value="1"/>
</dbReference>
<keyword evidence="4" id="KW-0479">Metal-binding</keyword>
<evidence type="ECO:0000259" key="7">
    <source>
        <dbReference type="Pfam" id="PF00384"/>
    </source>
</evidence>
<keyword evidence="6" id="KW-0560">Oxidoreductase</keyword>
<dbReference type="AlphaFoldDB" id="A0A2Z6AZW0"/>
<dbReference type="GO" id="GO:0016491">
    <property type="term" value="F:oxidoreductase activity"/>
    <property type="evidence" value="ECO:0007669"/>
    <property type="project" value="UniProtKB-KW"/>
</dbReference>